<evidence type="ECO:0000313" key="2">
    <source>
        <dbReference type="Proteomes" id="UP001162131"/>
    </source>
</evidence>
<proteinExistence type="predicted"/>
<keyword evidence="2" id="KW-1185">Reference proteome</keyword>
<dbReference type="Proteomes" id="UP001162131">
    <property type="component" value="Unassembled WGS sequence"/>
</dbReference>
<evidence type="ECO:0000313" key="1">
    <source>
        <dbReference type="EMBL" id="CAG9331942.1"/>
    </source>
</evidence>
<sequence>MTNSSHIEDLSNWMLVWPTSAGQTTAQTSSGSLGRLARYSKAISIFYYKKIFFRGLKMPNFQKIGKQILDTLAKFMF</sequence>
<organism evidence="1 2">
    <name type="scientific">Blepharisma stoltei</name>
    <dbReference type="NCBI Taxonomy" id="1481888"/>
    <lineage>
        <taxon>Eukaryota</taxon>
        <taxon>Sar</taxon>
        <taxon>Alveolata</taxon>
        <taxon>Ciliophora</taxon>
        <taxon>Postciliodesmatophora</taxon>
        <taxon>Heterotrichea</taxon>
        <taxon>Heterotrichida</taxon>
        <taxon>Blepharismidae</taxon>
        <taxon>Blepharisma</taxon>
    </lineage>
</organism>
<reference evidence="1" key="1">
    <citation type="submission" date="2021-09" db="EMBL/GenBank/DDBJ databases">
        <authorList>
            <consortium name="AG Swart"/>
            <person name="Singh M."/>
            <person name="Singh A."/>
            <person name="Seah K."/>
            <person name="Emmerich C."/>
        </authorList>
    </citation>
    <scope>NUCLEOTIDE SEQUENCE</scope>
    <source>
        <strain evidence="1">ATCC30299</strain>
    </source>
</reference>
<dbReference type="EMBL" id="CAJZBQ010000053">
    <property type="protein sequence ID" value="CAG9331942.1"/>
    <property type="molecule type" value="Genomic_DNA"/>
</dbReference>
<comment type="caution">
    <text evidence="1">The sequence shown here is derived from an EMBL/GenBank/DDBJ whole genome shotgun (WGS) entry which is preliminary data.</text>
</comment>
<accession>A0AAU9K202</accession>
<dbReference type="AlphaFoldDB" id="A0AAU9K202"/>
<protein>
    <submittedName>
        <fullName evidence="1">Uncharacterized protein</fullName>
    </submittedName>
</protein>
<name>A0AAU9K202_9CILI</name>
<gene>
    <name evidence="1" type="ORF">BSTOLATCC_MIC54152</name>
</gene>